<accession>A0A559KDC2</accession>
<dbReference type="InterPro" id="IPR031564">
    <property type="entry name" value="Flp1-like"/>
</dbReference>
<feature type="transmembrane region" description="Helical" evidence="1">
    <location>
        <begin position="20"/>
        <end position="38"/>
    </location>
</feature>
<dbReference type="OrthoDB" id="2653725at2"/>
<protein>
    <recommendedName>
        <fullName evidence="2">Putative Flagellin Flp1-like domain-containing protein</fullName>
    </recommendedName>
</protein>
<comment type="caution">
    <text evidence="3">The sequence shown here is derived from an EMBL/GenBank/DDBJ whole genome shotgun (WGS) entry which is preliminary data.</text>
</comment>
<keyword evidence="4" id="KW-1185">Reference proteome</keyword>
<dbReference type="Pfam" id="PF16982">
    <property type="entry name" value="Flp1_like"/>
    <property type="match status" value="1"/>
</dbReference>
<keyword evidence="1" id="KW-1133">Transmembrane helix</keyword>
<dbReference type="AlphaFoldDB" id="A0A559KDC2"/>
<evidence type="ECO:0000256" key="1">
    <source>
        <dbReference type="SAM" id="Phobius"/>
    </source>
</evidence>
<feature type="domain" description="Putative Flagellin Flp1-like" evidence="2">
    <location>
        <begin position="11"/>
        <end position="58"/>
    </location>
</feature>
<keyword evidence="1" id="KW-0812">Transmembrane</keyword>
<dbReference type="RefSeq" id="WP_144846204.1">
    <property type="nucleotide sequence ID" value="NZ_VNJI01000010.1"/>
</dbReference>
<keyword evidence="1" id="KW-0472">Membrane</keyword>
<organism evidence="3 4">
    <name type="scientific">Paenibacillus cremeus</name>
    <dbReference type="NCBI Taxonomy" id="2163881"/>
    <lineage>
        <taxon>Bacteria</taxon>
        <taxon>Bacillati</taxon>
        <taxon>Bacillota</taxon>
        <taxon>Bacilli</taxon>
        <taxon>Bacillales</taxon>
        <taxon>Paenibacillaceae</taxon>
        <taxon>Paenibacillus</taxon>
    </lineage>
</organism>
<evidence type="ECO:0000313" key="3">
    <source>
        <dbReference type="EMBL" id="TVY10118.1"/>
    </source>
</evidence>
<dbReference type="EMBL" id="VNJI01000010">
    <property type="protein sequence ID" value="TVY10118.1"/>
    <property type="molecule type" value="Genomic_DNA"/>
</dbReference>
<proteinExistence type="predicted"/>
<evidence type="ECO:0000259" key="2">
    <source>
        <dbReference type="Pfam" id="PF16982"/>
    </source>
</evidence>
<sequence length="74" mass="8495">MMERLQQAWSRFWNEEDGLGTLEILLIIAVLLIIGIAFRKWIVKWMGQLFNSADTQINGETNSIRSDADTLSPQ</sequence>
<dbReference type="Proteomes" id="UP000317036">
    <property type="component" value="Unassembled WGS sequence"/>
</dbReference>
<reference evidence="3 4" key="1">
    <citation type="submission" date="2019-07" db="EMBL/GenBank/DDBJ databases">
        <authorList>
            <person name="Kim J."/>
        </authorList>
    </citation>
    <scope>NUCLEOTIDE SEQUENCE [LARGE SCALE GENOMIC DNA]</scope>
    <source>
        <strain evidence="3 4">JC52</strain>
    </source>
</reference>
<name>A0A559KDC2_9BACL</name>
<evidence type="ECO:0000313" key="4">
    <source>
        <dbReference type="Proteomes" id="UP000317036"/>
    </source>
</evidence>
<gene>
    <name evidence="3" type="ORF">FPZ49_10395</name>
</gene>